<proteinExistence type="predicted"/>
<dbReference type="RefSeq" id="WP_068822008.1">
    <property type="nucleotide sequence ID" value="NZ_LWHJ01000022.1"/>
</dbReference>
<gene>
    <name evidence="2" type="ORF">A5893_07510</name>
</gene>
<evidence type="ECO:0000256" key="1">
    <source>
        <dbReference type="SAM" id="SignalP"/>
    </source>
</evidence>
<keyword evidence="1" id="KW-0732">Signal</keyword>
<dbReference type="EMBL" id="LWHJ01000022">
    <property type="protein sequence ID" value="OAQ40776.1"/>
    <property type="molecule type" value="Genomic_DNA"/>
</dbReference>
<dbReference type="Gene3D" id="2.160.20.10">
    <property type="entry name" value="Single-stranded right-handed beta-helix, Pectin lyase-like"/>
    <property type="match status" value="1"/>
</dbReference>
<keyword evidence="3" id="KW-1185">Reference proteome</keyword>
<dbReference type="Proteomes" id="UP000078459">
    <property type="component" value="Unassembled WGS sequence"/>
</dbReference>
<dbReference type="InterPro" id="IPR012334">
    <property type="entry name" value="Pectin_lyas_fold"/>
</dbReference>
<protein>
    <recommendedName>
        <fullName evidence="4">Pectate lyase superfamily protein domain-containing protein</fullName>
    </recommendedName>
</protein>
<evidence type="ECO:0000313" key="3">
    <source>
        <dbReference type="Proteomes" id="UP000078459"/>
    </source>
</evidence>
<name>A0A179DI84_9SPHI</name>
<dbReference type="AlphaFoldDB" id="A0A179DI84"/>
<dbReference type="InterPro" id="IPR011050">
    <property type="entry name" value="Pectin_lyase_fold/virulence"/>
</dbReference>
<feature type="signal peptide" evidence="1">
    <location>
        <begin position="1"/>
        <end position="22"/>
    </location>
</feature>
<organism evidence="2 3">
    <name type="scientific">Pedobacter psychrophilus</name>
    <dbReference type="NCBI Taxonomy" id="1826909"/>
    <lineage>
        <taxon>Bacteria</taxon>
        <taxon>Pseudomonadati</taxon>
        <taxon>Bacteroidota</taxon>
        <taxon>Sphingobacteriia</taxon>
        <taxon>Sphingobacteriales</taxon>
        <taxon>Sphingobacteriaceae</taxon>
        <taxon>Pedobacter</taxon>
    </lineage>
</organism>
<dbReference type="STRING" id="1826909.A5893_07510"/>
<sequence>MKNYIFKLFALLAFTWPAFAQAQKSILFIDNKTDKLVYQPYTKKGDIIPDFSYSGYMGGGVKINFPKVVKILSPLPGDNTINIQTALDSIGKLKADENGIRGALLLRAGKYNLSESLVIKNSGVALIGEKGEARNTILIATTAKQYTLIKIGEQESAKMDNKTKRQVVADYVPSGTNKLLLNDASCFKVGDAIIVERPSTAEWISFIGMDKLEDNWRPISELSADQVADYQKNGKVSDDKKRYNTTVQWEPGSKNLKFERKITGIDKNVITVDIPLTNALQKEFGGGLVYKYKYNKRLAQVGIANLSLTSVFNVNVVEKDKDLNTYFADEEHGWTGLEFINAENSWVDNVKTKVFSFGFVCGAKSRLITIQNCSFLDPVSIITGGRRYAYTISGQQCLVYNCYARNGRHDFVMGAQVAGPNAFVNNKAELCHANSEPHQRWATGTLFDNCSLSGPDAGFSLSNRGAFGSGHGWAGAQMVLWNCITPLAVVMKPPTAQNFSFGTVALKDKWSTNSSIEERVMKLNKISNSNFKYNSLPTVGDGFIFSDEKHMVPKSLYLQQLNERLKSNELVKD</sequence>
<reference evidence="2 3" key="2">
    <citation type="submission" date="2016-06" db="EMBL/GenBank/DDBJ databases">
        <title>Pedobacter psychrophilus sp. nov., isolated from Antarctic fragmentary rock.</title>
        <authorList>
            <person name="Svec P."/>
        </authorList>
    </citation>
    <scope>NUCLEOTIDE SEQUENCE [LARGE SCALE GENOMIC DNA]</scope>
    <source>
        <strain evidence="2 3">CCM 8644</strain>
    </source>
</reference>
<accession>A0A179DI84</accession>
<dbReference type="SUPFAM" id="SSF51126">
    <property type="entry name" value="Pectin lyase-like"/>
    <property type="match status" value="1"/>
</dbReference>
<evidence type="ECO:0008006" key="4">
    <source>
        <dbReference type="Google" id="ProtNLM"/>
    </source>
</evidence>
<reference evidence="2 3" key="1">
    <citation type="submission" date="2016-04" db="EMBL/GenBank/DDBJ databases">
        <authorList>
            <person name="Evans L.H."/>
            <person name="Alamgir A."/>
            <person name="Owens N."/>
            <person name="Weber N.D."/>
            <person name="Virtaneva K."/>
            <person name="Barbian K."/>
            <person name="Babar A."/>
            <person name="Rosenke K."/>
        </authorList>
    </citation>
    <scope>NUCLEOTIDE SEQUENCE [LARGE SCALE GENOMIC DNA]</scope>
    <source>
        <strain evidence="2 3">CCM 8644</strain>
    </source>
</reference>
<feature type="chain" id="PRO_5008100544" description="Pectate lyase superfamily protein domain-containing protein" evidence="1">
    <location>
        <begin position="23"/>
        <end position="573"/>
    </location>
</feature>
<dbReference type="OrthoDB" id="5488826at2"/>
<evidence type="ECO:0000313" key="2">
    <source>
        <dbReference type="EMBL" id="OAQ40776.1"/>
    </source>
</evidence>
<comment type="caution">
    <text evidence="2">The sequence shown here is derived from an EMBL/GenBank/DDBJ whole genome shotgun (WGS) entry which is preliminary data.</text>
</comment>